<gene>
    <name evidence="1" type="ORF">SAMD00023353_9500170</name>
</gene>
<organism evidence="1">
    <name type="scientific">Rosellinia necatrix</name>
    <name type="common">White root-rot fungus</name>
    <dbReference type="NCBI Taxonomy" id="77044"/>
    <lineage>
        <taxon>Eukaryota</taxon>
        <taxon>Fungi</taxon>
        <taxon>Dikarya</taxon>
        <taxon>Ascomycota</taxon>
        <taxon>Pezizomycotina</taxon>
        <taxon>Sordariomycetes</taxon>
        <taxon>Xylariomycetidae</taxon>
        <taxon>Xylariales</taxon>
        <taxon>Xylariaceae</taxon>
        <taxon>Rosellinia</taxon>
    </lineage>
</organism>
<proteinExistence type="predicted"/>
<evidence type="ECO:0000313" key="1">
    <source>
        <dbReference type="EMBL" id="GAW27257.1"/>
    </source>
</evidence>
<dbReference type="AlphaFoldDB" id="A0A1S8AB04"/>
<name>A0A1S8AB04_ROSNE</name>
<dbReference type="EMBL" id="DF977540">
    <property type="protein sequence ID" value="GAW27257.1"/>
    <property type="molecule type" value="Genomic_DNA"/>
</dbReference>
<reference evidence="1" key="1">
    <citation type="submission" date="2016-03" db="EMBL/GenBank/DDBJ databases">
        <title>Draft genome sequence of Rosellinia necatrix.</title>
        <authorList>
            <person name="Kanematsu S."/>
        </authorList>
    </citation>
    <scope>NUCLEOTIDE SEQUENCE [LARGE SCALE GENOMIC DNA]</scope>
    <source>
        <strain evidence="1">W97</strain>
    </source>
</reference>
<dbReference type="Proteomes" id="UP000054516">
    <property type="component" value="Unassembled WGS sequence"/>
</dbReference>
<evidence type="ECO:0000313" key="2">
    <source>
        <dbReference type="Proteomes" id="UP000054516"/>
    </source>
</evidence>
<protein>
    <submittedName>
        <fullName evidence="1">Uncharacterized protein</fullName>
    </submittedName>
</protein>
<accession>A0A1S8AB04</accession>
<sequence length="55" mass="6534">MTKLLAHRHPRHRPHPPPIVARQQSVFCYLTLAQLKRGGRRMHRPWLVWCALDSI</sequence>
<keyword evidence="2" id="KW-1185">Reference proteome</keyword>